<organism evidence="1 2">
    <name type="scientific">Abyssobacteria bacterium (strain SURF_5)</name>
    <dbReference type="NCBI Taxonomy" id="2093360"/>
    <lineage>
        <taxon>Bacteria</taxon>
        <taxon>Pseudomonadati</taxon>
        <taxon>Candidatus Hydrogenedentota</taxon>
        <taxon>Candidatus Abyssobacteria</taxon>
    </lineage>
</organism>
<reference evidence="1 2" key="1">
    <citation type="journal article" date="2017" name="ISME J.">
        <title>Energy and carbon metabolisms in a deep terrestrial subsurface fluid microbial community.</title>
        <authorList>
            <person name="Momper L."/>
            <person name="Jungbluth S.P."/>
            <person name="Lee M.D."/>
            <person name="Amend J.P."/>
        </authorList>
    </citation>
    <scope>NUCLEOTIDE SEQUENCE [LARGE SCALE GENOMIC DNA]</scope>
    <source>
        <strain evidence="1">SURF_5</strain>
    </source>
</reference>
<gene>
    <name evidence="1" type="ORF">C4520_13985</name>
</gene>
<dbReference type="EMBL" id="QZKU01000098">
    <property type="protein sequence ID" value="RJP18700.1"/>
    <property type="molecule type" value="Genomic_DNA"/>
</dbReference>
<protein>
    <submittedName>
        <fullName evidence="1">Uncharacterized protein</fullName>
    </submittedName>
</protein>
<dbReference type="Proteomes" id="UP000265882">
    <property type="component" value="Unassembled WGS sequence"/>
</dbReference>
<comment type="caution">
    <text evidence="1">The sequence shown here is derived from an EMBL/GenBank/DDBJ whole genome shotgun (WGS) entry which is preliminary data.</text>
</comment>
<sequence>MSQRPSISAIHHFPQFIPYRRRLQDAGKGSKLKECISFWSTPPGAGKYMLHFSPNGERHSILSYSKTSFQRRIHIFY</sequence>
<name>A0A3A4NNK2_ABYX5</name>
<evidence type="ECO:0000313" key="2">
    <source>
        <dbReference type="Proteomes" id="UP000265882"/>
    </source>
</evidence>
<dbReference type="AlphaFoldDB" id="A0A3A4NNK2"/>
<accession>A0A3A4NNK2</accession>
<evidence type="ECO:0000313" key="1">
    <source>
        <dbReference type="EMBL" id="RJP18700.1"/>
    </source>
</evidence>
<proteinExistence type="predicted"/>